<dbReference type="GeneID" id="36633416"/>
<evidence type="ECO:0000313" key="3">
    <source>
        <dbReference type="Proteomes" id="UP000241690"/>
    </source>
</evidence>
<dbReference type="AlphaFoldDB" id="A0A2T3ZYA6"/>
<reference evidence="2 3" key="1">
    <citation type="submission" date="2016-07" db="EMBL/GenBank/DDBJ databases">
        <title>Multiple horizontal gene transfer events from other fungi enriched the ability of initially mycotrophic Trichoderma (Ascomycota) to feed on dead plant biomass.</title>
        <authorList>
            <consortium name="DOE Joint Genome Institute"/>
            <person name="Aerts A."/>
            <person name="Atanasova L."/>
            <person name="Chenthamara K."/>
            <person name="Zhang J."/>
            <person name="Grujic M."/>
            <person name="Henrissat B."/>
            <person name="Kuo A."/>
            <person name="Salamov A."/>
            <person name="Lipzen A."/>
            <person name="Labutti K."/>
            <person name="Barry K."/>
            <person name="Miao Y."/>
            <person name="Rahimi M.J."/>
            <person name="Shen Q."/>
            <person name="Grigoriev I.V."/>
            <person name="Kubicek C.P."/>
            <person name="Druzhinina I.S."/>
        </authorList>
    </citation>
    <scope>NUCLEOTIDE SEQUENCE [LARGE SCALE GENOMIC DNA]</scope>
    <source>
        <strain evidence="2 3">CBS 226.95</strain>
    </source>
</reference>
<dbReference type="EMBL" id="KZ679690">
    <property type="protein sequence ID" value="PTB49797.1"/>
    <property type="molecule type" value="Genomic_DNA"/>
</dbReference>
<gene>
    <name evidence="2" type="ORF">M431DRAFT_9652</name>
</gene>
<feature type="region of interest" description="Disordered" evidence="1">
    <location>
        <begin position="68"/>
        <end position="89"/>
    </location>
</feature>
<name>A0A2T3ZYA6_TRIHA</name>
<evidence type="ECO:0000256" key="1">
    <source>
        <dbReference type="SAM" id="MobiDB-lite"/>
    </source>
</evidence>
<accession>A0A2T3ZYA6</accession>
<feature type="compositionally biased region" description="Basic and acidic residues" evidence="1">
    <location>
        <begin position="70"/>
        <end position="86"/>
    </location>
</feature>
<evidence type="ECO:0000313" key="2">
    <source>
        <dbReference type="EMBL" id="PTB49797.1"/>
    </source>
</evidence>
<sequence length="206" mass="23512">MPAEDVAEVVAVAVAVADVQALFVFAGISRSSNNHSSKLKLQLQLQLKLKLKLKLKLLKLKLKYKKKQNKDKNKDKKLEKENRESPHAISTWENSVSGAMCRPSSDMVEQLDMVWATTCSLMDSGVAWRPSVLISSWVHIMISNWTWQCNSSNRYFTNRFDEGAVESGKRRELMISVVNLALDQPKKLELLEMDRKAVSTWSIMDW</sequence>
<dbReference type="RefSeq" id="XP_024769474.1">
    <property type="nucleotide sequence ID" value="XM_024924833.1"/>
</dbReference>
<proteinExistence type="predicted"/>
<keyword evidence="3" id="KW-1185">Reference proteome</keyword>
<organism evidence="2 3">
    <name type="scientific">Trichoderma harzianum CBS 226.95</name>
    <dbReference type="NCBI Taxonomy" id="983964"/>
    <lineage>
        <taxon>Eukaryota</taxon>
        <taxon>Fungi</taxon>
        <taxon>Dikarya</taxon>
        <taxon>Ascomycota</taxon>
        <taxon>Pezizomycotina</taxon>
        <taxon>Sordariomycetes</taxon>
        <taxon>Hypocreomycetidae</taxon>
        <taxon>Hypocreales</taxon>
        <taxon>Hypocreaceae</taxon>
        <taxon>Trichoderma</taxon>
    </lineage>
</organism>
<dbReference type="Proteomes" id="UP000241690">
    <property type="component" value="Unassembled WGS sequence"/>
</dbReference>
<protein>
    <submittedName>
        <fullName evidence="2">Uncharacterized protein</fullName>
    </submittedName>
</protein>